<proteinExistence type="predicted"/>
<organism evidence="2 3">
    <name type="scientific">Algoriphagus formosus</name>
    <dbReference type="NCBI Taxonomy" id="2007308"/>
    <lineage>
        <taxon>Bacteria</taxon>
        <taxon>Pseudomonadati</taxon>
        <taxon>Bacteroidota</taxon>
        <taxon>Cytophagia</taxon>
        <taxon>Cytophagales</taxon>
        <taxon>Cyclobacteriaceae</taxon>
        <taxon>Algoriphagus</taxon>
    </lineage>
</organism>
<dbReference type="RefSeq" id="WP_133391567.1">
    <property type="nucleotide sequence ID" value="NZ_SMUW01000036.1"/>
</dbReference>
<feature type="chain" id="PRO_5020760954" description="Outer membrane protein beta-barrel domain-containing protein" evidence="1">
    <location>
        <begin position="20"/>
        <end position="203"/>
    </location>
</feature>
<comment type="caution">
    <text evidence="2">The sequence shown here is derived from an EMBL/GenBank/DDBJ whole genome shotgun (WGS) entry which is preliminary data.</text>
</comment>
<dbReference type="AlphaFoldDB" id="A0A4R5UUI6"/>
<reference evidence="2 3" key="1">
    <citation type="submission" date="2019-03" db="EMBL/GenBank/DDBJ databases">
        <title>Algoriphagus aquimaris sp. nov., isolated form marine sediment in Pohang, Korea.</title>
        <authorList>
            <person name="Kim J."/>
            <person name="Yoon S.-H."/>
            <person name="Lee S.-S."/>
        </authorList>
    </citation>
    <scope>NUCLEOTIDE SEQUENCE [LARGE SCALE GENOMIC DNA]</scope>
    <source>
        <strain evidence="2 3">F21</strain>
    </source>
</reference>
<accession>A0A4R5UUI6</accession>
<dbReference type="Proteomes" id="UP000295438">
    <property type="component" value="Unassembled WGS sequence"/>
</dbReference>
<feature type="signal peptide" evidence="1">
    <location>
        <begin position="1"/>
        <end position="19"/>
    </location>
</feature>
<evidence type="ECO:0008006" key="4">
    <source>
        <dbReference type="Google" id="ProtNLM"/>
    </source>
</evidence>
<protein>
    <recommendedName>
        <fullName evidence="4">Outer membrane protein beta-barrel domain-containing protein</fullName>
    </recommendedName>
</protein>
<evidence type="ECO:0000313" key="2">
    <source>
        <dbReference type="EMBL" id="TDK42843.1"/>
    </source>
</evidence>
<dbReference type="EMBL" id="SMUW01000036">
    <property type="protein sequence ID" value="TDK42843.1"/>
    <property type="molecule type" value="Genomic_DNA"/>
</dbReference>
<gene>
    <name evidence="2" type="ORF">E1898_15545</name>
</gene>
<name>A0A4R5UUI6_9BACT</name>
<sequence length="203" mass="23028">MKTRLLLISFLMIAATTFAQQKEDKSFSLTAGLVYNKSNMKFNTMTGVGLFFEPRLIVNERFVVGYRFEPMALAYGVAVYPGGCTEEHPRYPGMPSCREGANYVLNNYLFGDFRIGKAKYGPKGGLRQFYTGLSLNLYTHNRFIITSREPGNWKDTQRWVSNLGPGLRFGAYLGRIQINLSYNLSGKDFQPFLGSSIGYQIFR</sequence>
<evidence type="ECO:0000256" key="1">
    <source>
        <dbReference type="SAM" id="SignalP"/>
    </source>
</evidence>
<keyword evidence="1" id="KW-0732">Signal</keyword>
<evidence type="ECO:0000313" key="3">
    <source>
        <dbReference type="Proteomes" id="UP000295438"/>
    </source>
</evidence>
<keyword evidence="3" id="KW-1185">Reference proteome</keyword>